<comment type="caution">
    <text evidence="3">The sequence shown here is derived from an EMBL/GenBank/DDBJ whole genome shotgun (WGS) entry which is preliminary data.</text>
</comment>
<feature type="domain" description="F-box" evidence="2">
    <location>
        <begin position="13"/>
        <end position="54"/>
    </location>
</feature>
<organism evidence="3 4">
    <name type="scientific">Orchesella dallaii</name>
    <dbReference type="NCBI Taxonomy" id="48710"/>
    <lineage>
        <taxon>Eukaryota</taxon>
        <taxon>Metazoa</taxon>
        <taxon>Ecdysozoa</taxon>
        <taxon>Arthropoda</taxon>
        <taxon>Hexapoda</taxon>
        <taxon>Collembola</taxon>
        <taxon>Entomobryomorpha</taxon>
        <taxon>Entomobryoidea</taxon>
        <taxon>Orchesellidae</taxon>
        <taxon>Orchesellinae</taxon>
        <taxon>Orchesella</taxon>
    </lineage>
</organism>
<dbReference type="Pfam" id="PF12937">
    <property type="entry name" value="F-box-like"/>
    <property type="match status" value="1"/>
</dbReference>
<dbReference type="InterPro" id="IPR001810">
    <property type="entry name" value="F-box_dom"/>
</dbReference>
<keyword evidence="4" id="KW-1185">Reference proteome</keyword>
<name>A0ABP1RYM5_9HEXA</name>
<dbReference type="SUPFAM" id="SSF52058">
    <property type="entry name" value="L domain-like"/>
    <property type="match status" value="1"/>
</dbReference>
<dbReference type="SUPFAM" id="SSF81383">
    <property type="entry name" value="F-box domain"/>
    <property type="match status" value="1"/>
</dbReference>
<protein>
    <recommendedName>
        <fullName evidence="2">F-box domain-containing protein</fullName>
    </recommendedName>
</protein>
<evidence type="ECO:0000313" key="3">
    <source>
        <dbReference type="EMBL" id="CAL8139094.1"/>
    </source>
</evidence>
<accession>A0ABP1RYM5</accession>
<dbReference type="Proteomes" id="UP001642540">
    <property type="component" value="Unassembled WGS sequence"/>
</dbReference>
<dbReference type="Gene3D" id="3.80.10.10">
    <property type="entry name" value="Ribonuclease Inhibitor"/>
    <property type="match status" value="1"/>
</dbReference>
<sequence length="562" mass="64957">MDLVTPKAPEEIFPLEVWGLILDHLRSPSDLINCNKVCKAWRKLLELKKTTFLMPKVFPILYKYLQIAEADENDEEKESTITTILKIRLVSHGWKESVDSHHQTHPALNDIGFDVLADTKHFDYLLPFPFVPYYFDGSQSRIKKLESFLGKGFSPDSNPFITRYVIHDDCDDIERHLSRLQTAFKNMLEAFGSHIWTCDLRFKTQSSKGSIYKLINSYLTLMPNLRSLKLKFYGPNDNGRPRRSKQKEILELLLQNEPYPRLKHLKRLEMINIPYPLSVGILASNGHLNKLSFQNGGIDDDALVPDYIANVQLPSLKQLTFPRCKQDLLSFPKINWPINVLHLRVEVAKLKNVFQAVSSNFSNTLEHFVLAHYCNYNTIESNTELAQIRLELPKLKILQLSTEFELKTIDFLQGCPGLQEIQLAFKVPHINKEDDEDLSMDGDEEDNSGLSTDEEDNAGLSTDEEDNSGLSTDEEDNPGLSTDEEVNEVIQFKDCITSMNQSNIWRILNNLQSIKVKTNGMEGKYYRMNLFFIIWYHGKIRKFTRRQFEKLNADLLRHKVPK</sequence>
<reference evidence="3 4" key="1">
    <citation type="submission" date="2024-08" db="EMBL/GenBank/DDBJ databases">
        <authorList>
            <person name="Cucini C."/>
            <person name="Frati F."/>
        </authorList>
    </citation>
    <scope>NUCLEOTIDE SEQUENCE [LARGE SCALE GENOMIC DNA]</scope>
</reference>
<evidence type="ECO:0000259" key="2">
    <source>
        <dbReference type="SMART" id="SM00256"/>
    </source>
</evidence>
<gene>
    <name evidence="3" type="ORF">ODALV1_LOCUS27681</name>
</gene>
<evidence type="ECO:0000313" key="4">
    <source>
        <dbReference type="Proteomes" id="UP001642540"/>
    </source>
</evidence>
<evidence type="ECO:0000256" key="1">
    <source>
        <dbReference type="SAM" id="MobiDB-lite"/>
    </source>
</evidence>
<dbReference type="SMART" id="SM00256">
    <property type="entry name" value="FBOX"/>
    <property type="match status" value="1"/>
</dbReference>
<feature type="region of interest" description="Disordered" evidence="1">
    <location>
        <begin position="434"/>
        <end position="482"/>
    </location>
</feature>
<dbReference type="InterPro" id="IPR032675">
    <property type="entry name" value="LRR_dom_sf"/>
</dbReference>
<dbReference type="InterPro" id="IPR036047">
    <property type="entry name" value="F-box-like_dom_sf"/>
</dbReference>
<dbReference type="EMBL" id="CAXLJM020000124">
    <property type="protein sequence ID" value="CAL8139094.1"/>
    <property type="molecule type" value="Genomic_DNA"/>
</dbReference>
<proteinExistence type="predicted"/>